<name>A0ABR0BB05_9CRUS</name>
<evidence type="ECO:0000313" key="2">
    <source>
        <dbReference type="Proteomes" id="UP001234178"/>
    </source>
</evidence>
<accession>A0ABR0BB05</accession>
<dbReference type="Proteomes" id="UP001234178">
    <property type="component" value="Unassembled WGS sequence"/>
</dbReference>
<sequence length="59" mass="7231">MGLTFLFECEKYEGFIMNHHFSVPLHWRFQVLDMKHSKRFEFLARFGHSDEIRHPFDTS</sequence>
<gene>
    <name evidence="1" type="ORF">OUZ56_033734</name>
</gene>
<proteinExistence type="predicted"/>
<organism evidence="1 2">
    <name type="scientific">Daphnia magna</name>
    <dbReference type="NCBI Taxonomy" id="35525"/>
    <lineage>
        <taxon>Eukaryota</taxon>
        <taxon>Metazoa</taxon>
        <taxon>Ecdysozoa</taxon>
        <taxon>Arthropoda</taxon>
        <taxon>Crustacea</taxon>
        <taxon>Branchiopoda</taxon>
        <taxon>Diplostraca</taxon>
        <taxon>Cladocera</taxon>
        <taxon>Anomopoda</taxon>
        <taxon>Daphniidae</taxon>
        <taxon>Daphnia</taxon>
    </lineage>
</organism>
<evidence type="ECO:0000313" key="1">
    <source>
        <dbReference type="EMBL" id="KAK4045770.1"/>
    </source>
</evidence>
<comment type="caution">
    <text evidence="1">The sequence shown here is derived from an EMBL/GenBank/DDBJ whole genome shotgun (WGS) entry which is preliminary data.</text>
</comment>
<reference evidence="1 2" key="1">
    <citation type="journal article" date="2023" name="Nucleic Acids Res.">
        <title>The hologenome of Daphnia magna reveals possible DNA methylation and microbiome-mediated evolution of the host genome.</title>
        <authorList>
            <person name="Chaturvedi A."/>
            <person name="Li X."/>
            <person name="Dhandapani V."/>
            <person name="Marshall H."/>
            <person name="Kissane S."/>
            <person name="Cuenca-Cambronero M."/>
            <person name="Asole G."/>
            <person name="Calvet F."/>
            <person name="Ruiz-Romero M."/>
            <person name="Marangio P."/>
            <person name="Guigo R."/>
            <person name="Rago D."/>
            <person name="Mirbahai L."/>
            <person name="Eastwood N."/>
            <person name="Colbourne J.K."/>
            <person name="Zhou J."/>
            <person name="Mallon E."/>
            <person name="Orsini L."/>
        </authorList>
    </citation>
    <scope>NUCLEOTIDE SEQUENCE [LARGE SCALE GENOMIC DNA]</scope>
    <source>
        <strain evidence="1">LRV0_1</strain>
    </source>
</reference>
<protein>
    <submittedName>
        <fullName evidence="1">Uncharacterized protein</fullName>
    </submittedName>
</protein>
<keyword evidence="2" id="KW-1185">Reference proteome</keyword>
<dbReference type="EMBL" id="JAOYFB010000061">
    <property type="protein sequence ID" value="KAK4045770.1"/>
    <property type="molecule type" value="Genomic_DNA"/>
</dbReference>